<dbReference type="InterPro" id="IPR002156">
    <property type="entry name" value="RNaseH_domain"/>
</dbReference>
<dbReference type="Proteomes" id="UP001642464">
    <property type="component" value="Unassembled WGS sequence"/>
</dbReference>
<keyword evidence="4" id="KW-1185">Reference proteome</keyword>
<evidence type="ECO:0000313" key="4">
    <source>
        <dbReference type="Proteomes" id="UP001642464"/>
    </source>
</evidence>
<accession>A0ABP0JTV4</accession>
<evidence type="ECO:0000256" key="1">
    <source>
        <dbReference type="SAM" id="MobiDB-lite"/>
    </source>
</evidence>
<reference evidence="3 4" key="1">
    <citation type="submission" date="2024-02" db="EMBL/GenBank/DDBJ databases">
        <authorList>
            <person name="Chen Y."/>
            <person name="Shah S."/>
            <person name="Dougan E. K."/>
            <person name="Thang M."/>
            <person name="Chan C."/>
        </authorList>
    </citation>
    <scope>NUCLEOTIDE SEQUENCE [LARGE SCALE GENOMIC DNA]</scope>
</reference>
<dbReference type="PROSITE" id="PS50879">
    <property type="entry name" value="RNASE_H_1"/>
    <property type="match status" value="1"/>
</dbReference>
<organism evidence="3 4">
    <name type="scientific">Durusdinium trenchii</name>
    <dbReference type="NCBI Taxonomy" id="1381693"/>
    <lineage>
        <taxon>Eukaryota</taxon>
        <taxon>Sar</taxon>
        <taxon>Alveolata</taxon>
        <taxon>Dinophyceae</taxon>
        <taxon>Suessiales</taxon>
        <taxon>Symbiodiniaceae</taxon>
        <taxon>Durusdinium</taxon>
    </lineage>
</organism>
<dbReference type="InterPro" id="IPR012337">
    <property type="entry name" value="RNaseH-like_sf"/>
</dbReference>
<dbReference type="Gene3D" id="3.30.420.10">
    <property type="entry name" value="Ribonuclease H-like superfamily/Ribonuclease H"/>
    <property type="match status" value="1"/>
</dbReference>
<dbReference type="Pfam" id="PF00075">
    <property type="entry name" value="RNase_H"/>
    <property type="match status" value="1"/>
</dbReference>
<feature type="region of interest" description="Disordered" evidence="1">
    <location>
        <begin position="271"/>
        <end position="306"/>
    </location>
</feature>
<dbReference type="EMBL" id="CAXAMM010008557">
    <property type="protein sequence ID" value="CAK9017734.1"/>
    <property type="molecule type" value="Genomic_DNA"/>
</dbReference>
<comment type="caution">
    <text evidence="3">The sequence shown here is derived from an EMBL/GenBank/DDBJ whole genome shotgun (WGS) entry which is preliminary data.</text>
</comment>
<evidence type="ECO:0000259" key="2">
    <source>
        <dbReference type="PROSITE" id="PS50879"/>
    </source>
</evidence>
<feature type="domain" description="RNase H type-1" evidence="2">
    <location>
        <begin position="84"/>
        <end position="235"/>
    </location>
</feature>
<sequence>MGRLSQPYSLEQVEQALRSLGETPIWSSLPRALRQHKCVNFKAFVNVWPGGTVLVQGGEAPKLEQALKERLGEAIEDREPQAEGGPAWHLFVDGSCPVNKLAGKVPTAAGWGIAVYRFDQRPAEIFVELFGPVVTEAVSPLSLGAMCGSNNTGELSAMAEDASRAALRLRVSRLYVANIVLGRNRAHKNVELAQKLQGLYAEVQASRPVRLSHVKGHSGCAGNERADQLAAQGTEGRFSLQSKRWAKHAEAAEAAGLANKACVITVKVEKGRRPPTPATGRAKKARRLALADPGDAESSPGVAPVL</sequence>
<evidence type="ECO:0000313" key="3">
    <source>
        <dbReference type="EMBL" id="CAK9017734.1"/>
    </source>
</evidence>
<dbReference type="InterPro" id="IPR036397">
    <property type="entry name" value="RNaseH_sf"/>
</dbReference>
<protein>
    <submittedName>
        <fullName evidence="3">Ribonuclease H (RNase H)</fullName>
    </submittedName>
</protein>
<gene>
    <name evidence="3" type="ORF">SCF082_LOCUS13771</name>
</gene>
<dbReference type="SUPFAM" id="SSF53098">
    <property type="entry name" value="Ribonuclease H-like"/>
    <property type="match status" value="1"/>
</dbReference>
<name>A0ABP0JTV4_9DINO</name>
<proteinExistence type="predicted"/>